<dbReference type="PANTHER" id="PTHR16165">
    <property type="entry name" value="NXPE FAMILY MEMBER"/>
    <property type="match status" value="1"/>
</dbReference>
<dbReference type="OrthoDB" id="5950832at2759"/>
<evidence type="ECO:0000256" key="1">
    <source>
        <dbReference type="ARBA" id="ARBA00005431"/>
    </source>
</evidence>
<dbReference type="EMBL" id="OV696694">
    <property type="protein sequence ID" value="CAH1272999.1"/>
    <property type="molecule type" value="Genomic_DNA"/>
</dbReference>
<dbReference type="SUPFAM" id="SSF49785">
    <property type="entry name" value="Galactose-binding domain-like"/>
    <property type="match status" value="1"/>
</dbReference>
<dbReference type="InterPro" id="IPR057106">
    <property type="entry name" value="NXPE4_C"/>
</dbReference>
<organism evidence="4 5">
    <name type="scientific">Branchiostoma lanceolatum</name>
    <name type="common">Common lancelet</name>
    <name type="synonym">Amphioxus lanceolatum</name>
    <dbReference type="NCBI Taxonomy" id="7740"/>
    <lineage>
        <taxon>Eukaryota</taxon>
        <taxon>Metazoa</taxon>
        <taxon>Chordata</taxon>
        <taxon>Cephalochordata</taxon>
        <taxon>Leptocardii</taxon>
        <taxon>Amphioxiformes</taxon>
        <taxon>Branchiostomatidae</taxon>
        <taxon>Branchiostoma</taxon>
    </lineage>
</organism>
<dbReference type="PANTHER" id="PTHR16165:SF5">
    <property type="entry name" value="NXPE FAMILY MEMBER 3"/>
    <property type="match status" value="1"/>
</dbReference>
<dbReference type="Gene3D" id="2.60.120.260">
    <property type="entry name" value="Galactose-binding domain-like"/>
    <property type="match status" value="1"/>
</dbReference>
<dbReference type="InterPro" id="IPR000421">
    <property type="entry name" value="FA58C"/>
</dbReference>
<dbReference type="Pfam" id="PF24536">
    <property type="entry name" value="NXPE4_C"/>
    <property type="match status" value="1"/>
</dbReference>
<reference evidence="4" key="1">
    <citation type="submission" date="2022-01" db="EMBL/GenBank/DDBJ databases">
        <authorList>
            <person name="Braso-Vives M."/>
        </authorList>
    </citation>
    <scope>NUCLEOTIDE SEQUENCE</scope>
</reference>
<evidence type="ECO:0000313" key="4">
    <source>
        <dbReference type="EMBL" id="CAH1272999.1"/>
    </source>
</evidence>
<feature type="transmembrane region" description="Helical" evidence="2">
    <location>
        <begin position="20"/>
        <end position="40"/>
    </location>
</feature>
<dbReference type="Gene3D" id="2.60.40.10">
    <property type="entry name" value="Immunoglobulins"/>
    <property type="match status" value="1"/>
</dbReference>
<keyword evidence="5" id="KW-1185">Reference proteome</keyword>
<dbReference type="PROSITE" id="PS50022">
    <property type="entry name" value="FA58C_3"/>
    <property type="match status" value="1"/>
</dbReference>
<dbReference type="PROSITE" id="PS01285">
    <property type="entry name" value="FA58C_1"/>
    <property type="match status" value="1"/>
</dbReference>
<keyword evidence="2" id="KW-0472">Membrane</keyword>
<dbReference type="AlphaFoldDB" id="A0A8K0AFL2"/>
<dbReference type="InterPro" id="IPR014756">
    <property type="entry name" value="Ig_E-set"/>
</dbReference>
<evidence type="ECO:0000313" key="5">
    <source>
        <dbReference type="Proteomes" id="UP000838412"/>
    </source>
</evidence>
<dbReference type="CDD" id="cd00057">
    <property type="entry name" value="FA58C"/>
    <property type="match status" value="1"/>
</dbReference>
<keyword evidence="2" id="KW-1133">Transmembrane helix</keyword>
<dbReference type="InterPro" id="IPR008979">
    <property type="entry name" value="Galactose-bd-like_sf"/>
</dbReference>
<gene>
    <name evidence="4" type="primary">NXPE3</name>
    <name evidence="4" type="ORF">BLAG_LOCUS24482</name>
</gene>
<dbReference type="Pfam" id="PF00754">
    <property type="entry name" value="F5_F8_type_C"/>
    <property type="match status" value="1"/>
</dbReference>
<sequence>MNTGTQPEDMAVCRYRKWKVFSLFLTGLFVLTCYIFSTGVSSIQTQMLRMADYRQSFSRHLTSQTNQDLIRYKFQADGRHHHTDINRTPCQPLDSTYTTYAILNKQVRYPLGSLLHLELTTRNRTGSPRTCGGDFFQAKLFSPKLNASTAGKIVDHKDGTYSISFLMGWTGRAFLSVELVHPREAIQGLKKVRETPNTGYLFNGTFFDHNAILDDQKCYSSKEEGFDNREDYCSYTKPEANISFWCRRPKKKKVSCEQLAFVISDLANKEKYDEANGKLLTEDEWLYFRKGQYFQVGIAAEHGITEVTVVQKELVRCARPLGMASGSIRDGQLSASSSVSGYEAPRARLHGQRAWEPDSKDTSQWLQIDLKVPKVITGIQTQGLWGGTVPAYHLMVSDDGRKWTNGSETFDGTADGESISEEALSPPLVTRFLRVAFAAAADLPRLRLELLGCGQAPQLQDTLPQTFLHQRGPPADLPPCRPNLPASQSEGYFYRDVWYSSACRAASWLTRPDVETCLRNRTVLLQGDSTGRQLAGELEALLGRRNHYRCQDYMEEVEGRYPEPLSLYVWTGPIAVCRKRDQKVVLQFRFHHFPVRAGHHVELANLRTIVHELDNIRAGDNPVVLLSIWAHFTDDPIEQFEARLWAIRAAIEKLHRRAPKTLVIFKSPNVRDQLYLSKVLMSSDWLAYDMWRRLKAIMAGIDVAFLDIWDMSACHHSVPQLHPAKEVTTNAIALLLSYICPLE</sequence>
<protein>
    <submittedName>
        <fullName evidence="4">NXPE3 protein</fullName>
    </submittedName>
</protein>
<proteinExistence type="inferred from homology"/>
<dbReference type="SMART" id="SM00231">
    <property type="entry name" value="FA58C"/>
    <property type="match status" value="1"/>
</dbReference>
<name>A0A8K0AFL2_BRALA</name>
<keyword evidence="2" id="KW-0812">Transmembrane</keyword>
<comment type="similarity">
    <text evidence="1">Belongs to the NXPE family.</text>
</comment>
<feature type="domain" description="F5/8 type C" evidence="3">
    <location>
        <begin position="317"/>
        <end position="453"/>
    </location>
</feature>
<evidence type="ECO:0000256" key="2">
    <source>
        <dbReference type="SAM" id="Phobius"/>
    </source>
</evidence>
<dbReference type="InterPro" id="IPR013783">
    <property type="entry name" value="Ig-like_fold"/>
</dbReference>
<dbReference type="Proteomes" id="UP000838412">
    <property type="component" value="Chromosome 9"/>
</dbReference>
<evidence type="ECO:0000259" key="3">
    <source>
        <dbReference type="PROSITE" id="PS50022"/>
    </source>
</evidence>
<dbReference type="Pfam" id="PF06312">
    <property type="entry name" value="Neurexophilin"/>
    <property type="match status" value="1"/>
</dbReference>
<accession>A0A8K0AFL2</accession>
<dbReference type="InterPro" id="IPR026845">
    <property type="entry name" value="NXPH/NXPE"/>
</dbReference>
<dbReference type="SUPFAM" id="SSF81296">
    <property type="entry name" value="E set domains"/>
    <property type="match status" value="1"/>
</dbReference>